<protein>
    <submittedName>
        <fullName evidence="4">Uncharacterized protein</fullName>
    </submittedName>
</protein>
<dbReference type="InterPro" id="IPR036291">
    <property type="entry name" value="NAD(P)-bd_dom_sf"/>
</dbReference>
<accession>A0A428P0I0</accession>
<keyword evidence="5" id="KW-1185">Reference proteome</keyword>
<dbReference type="OrthoDB" id="5371740at2759"/>
<dbReference type="STRING" id="1325734.A0A428P0I0"/>
<dbReference type="SUPFAM" id="SSF51735">
    <property type="entry name" value="NAD(P)-binding Rossmann-fold domains"/>
    <property type="match status" value="1"/>
</dbReference>
<dbReference type="Gene3D" id="3.40.50.720">
    <property type="entry name" value="NAD(P)-binding Rossmann-like Domain"/>
    <property type="match status" value="1"/>
</dbReference>
<comment type="caution">
    <text evidence="4">The sequence shown here is derived from an EMBL/GenBank/DDBJ whole genome shotgun (WGS) entry which is preliminary data.</text>
</comment>
<evidence type="ECO:0000256" key="2">
    <source>
        <dbReference type="ARBA" id="ARBA00022857"/>
    </source>
</evidence>
<dbReference type="InterPro" id="IPR002347">
    <property type="entry name" value="SDR_fam"/>
</dbReference>
<keyword evidence="3" id="KW-0560">Oxidoreductase</keyword>
<dbReference type="PANTHER" id="PTHR43180">
    <property type="entry name" value="3-OXOACYL-(ACYL-CARRIER-PROTEIN) REDUCTASE (AFU_ORTHOLOGUE AFUA_6G11210)"/>
    <property type="match status" value="1"/>
</dbReference>
<dbReference type="Pfam" id="PF00106">
    <property type="entry name" value="adh_short"/>
    <property type="match status" value="1"/>
</dbReference>
<evidence type="ECO:0000313" key="5">
    <source>
        <dbReference type="Proteomes" id="UP000288168"/>
    </source>
</evidence>
<evidence type="ECO:0000256" key="1">
    <source>
        <dbReference type="ARBA" id="ARBA00006484"/>
    </source>
</evidence>
<evidence type="ECO:0000313" key="4">
    <source>
        <dbReference type="EMBL" id="RSL46481.1"/>
    </source>
</evidence>
<dbReference type="GO" id="GO:0016491">
    <property type="term" value="F:oxidoreductase activity"/>
    <property type="evidence" value="ECO:0007669"/>
    <property type="project" value="UniProtKB-KW"/>
</dbReference>
<name>A0A428P0I0_9HYPO</name>
<gene>
    <name evidence="4" type="ORF">CEP54_013824</name>
</gene>
<keyword evidence="2" id="KW-0521">NADP</keyword>
<dbReference type="Proteomes" id="UP000288168">
    <property type="component" value="Unassembled WGS sequence"/>
</dbReference>
<dbReference type="AlphaFoldDB" id="A0A428P0I0"/>
<evidence type="ECO:0000256" key="3">
    <source>
        <dbReference type="ARBA" id="ARBA00023002"/>
    </source>
</evidence>
<proteinExistence type="inferred from homology"/>
<comment type="similarity">
    <text evidence="1">Belongs to the short-chain dehydrogenases/reductases (SDR) family.</text>
</comment>
<dbReference type="PRINTS" id="PR00081">
    <property type="entry name" value="GDHRDH"/>
</dbReference>
<organism evidence="4 5">
    <name type="scientific">Fusarium duplospermum</name>
    <dbReference type="NCBI Taxonomy" id="1325734"/>
    <lineage>
        <taxon>Eukaryota</taxon>
        <taxon>Fungi</taxon>
        <taxon>Dikarya</taxon>
        <taxon>Ascomycota</taxon>
        <taxon>Pezizomycotina</taxon>
        <taxon>Sordariomycetes</taxon>
        <taxon>Hypocreomycetidae</taxon>
        <taxon>Hypocreales</taxon>
        <taxon>Nectriaceae</taxon>
        <taxon>Fusarium</taxon>
        <taxon>Fusarium solani species complex</taxon>
    </lineage>
</organism>
<dbReference type="EMBL" id="NKCI01000237">
    <property type="protein sequence ID" value="RSL46481.1"/>
    <property type="molecule type" value="Genomic_DNA"/>
</dbReference>
<reference evidence="4 5" key="1">
    <citation type="submission" date="2017-06" db="EMBL/GenBank/DDBJ databases">
        <title>Comparative genomic analysis of Ambrosia Fusariam Clade fungi.</title>
        <authorList>
            <person name="Stajich J.E."/>
            <person name="Carrillo J."/>
            <person name="Kijimoto T."/>
            <person name="Eskalen A."/>
            <person name="O'Donnell K."/>
            <person name="Kasson M."/>
        </authorList>
    </citation>
    <scope>NUCLEOTIDE SEQUENCE [LARGE SCALE GENOMIC DNA]</scope>
    <source>
        <strain evidence="4 5">NRRL62584</strain>
    </source>
</reference>
<sequence length="322" mass="36732">MSLDRYSYNGPVDHTAPTRLDAIRGKSVIITGGANGMGETCVREFVAAGAYVTFADVNEQRGRSIEAELNVDGRKCLFVKCDVRDWDQQKTVFEKARHSSPSRSVDVVIANAGISRSSGDSLWNLDDPDGEPTKPDLNIVRVNIDGTFYTWRLAVHYFRKQPVRDGRDRCFIITGSMVAYIDSPANWEYTATKYGLRGFMKTVRRSSHEQNIRINYVAPCWIKSAIRTAEYEKWLLDNGIEFGEQEDVANCMLRIATDKSINGRSLMITPRSIAKEGFMDVDREDYKDIPEDDYFRKVQASQLFIIKDKWLDDYKVPIYKAD</sequence>
<dbReference type="InterPro" id="IPR020904">
    <property type="entry name" value="Sc_DH/Rdtase_CS"/>
</dbReference>
<dbReference type="PROSITE" id="PS00061">
    <property type="entry name" value="ADH_SHORT"/>
    <property type="match status" value="1"/>
</dbReference>
<dbReference type="PANTHER" id="PTHR43180:SF31">
    <property type="entry name" value="CHAIN DEHYDROGENASE_REDUCTASE, PUTATIVE (AFU_ORTHOLOGUE AFUA_2G16570)-RELATED"/>
    <property type="match status" value="1"/>
</dbReference>